<name>A0ABU8GM04_9ACTN</name>
<dbReference type="RefSeq" id="WP_319595339.1">
    <property type="nucleotide sequence ID" value="NZ_JBBAYL010000022.1"/>
</dbReference>
<accession>A0ABU8GM04</accession>
<evidence type="ECO:0000313" key="2">
    <source>
        <dbReference type="EMBL" id="MEI5614232.1"/>
    </source>
</evidence>
<dbReference type="EMBL" id="JBBAYM010000027">
    <property type="protein sequence ID" value="MEI5614232.1"/>
    <property type="molecule type" value="Genomic_DNA"/>
</dbReference>
<sequence>MAGTSHLDDERPIPKPLEAPLSRDEARLRRIVARHDPHMYLGTFVTCVFNADRALCQTPDAPGVGQPVLADRQPLACRNTALTPANRRALNGHLAELEEALADRDHLAPYIRHRLEEQHRGNTLVLQDILGEPEWTDLRIPR</sequence>
<keyword evidence="3" id="KW-1185">Reference proteome</keyword>
<dbReference type="Proteomes" id="UP001365781">
    <property type="component" value="Unassembled WGS sequence"/>
</dbReference>
<evidence type="ECO:0000256" key="1">
    <source>
        <dbReference type="SAM" id="MobiDB-lite"/>
    </source>
</evidence>
<feature type="region of interest" description="Disordered" evidence="1">
    <location>
        <begin position="1"/>
        <end position="21"/>
    </location>
</feature>
<organism evidence="2 3">
    <name type="scientific">Streptomyces brasiliscabiei</name>
    <dbReference type="NCBI Taxonomy" id="2736302"/>
    <lineage>
        <taxon>Bacteria</taxon>
        <taxon>Bacillati</taxon>
        <taxon>Actinomycetota</taxon>
        <taxon>Actinomycetes</taxon>
        <taxon>Kitasatosporales</taxon>
        <taxon>Streptomycetaceae</taxon>
        <taxon>Streptomyces</taxon>
    </lineage>
</organism>
<proteinExistence type="predicted"/>
<feature type="compositionally biased region" description="Basic and acidic residues" evidence="1">
    <location>
        <begin position="1"/>
        <end position="13"/>
    </location>
</feature>
<gene>
    <name evidence="2" type="ORF">WB403_34370</name>
</gene>
<comment type="caution">
    <text evidence="2">The sequence shown here is derived from an EMBL/GenBank/DDBJ whole genome shotgun (WGS) entry which is preliminary data.</text>
</comment>
<protein>
    <submittedName>
        <fullName evidence="2">Uncharacterized protein</fullName>
    </submittedName>
</protein>
<reference evidence="2 3" key="1">
    <citation type="submission" date="2024-03" db="EMBL/GenBank/DDBJ databases">
        <title>First Report of Pectobacterium brasiliscabiei causing potato scab in china.</title>
        <authorList>
            <person name="Handique U."/>
        </authorList>
    </citation>
    <scope>NUCLEOTIDE SEQUENCE [LARGE SCALE GENOMIC DNA]</scope>
    <source>
        <strain evidence="2 3">ZRIMU1503</strain>
    </source>
</reference>
<evidence type="ECO:0000313" key="3">
    <source>
        <dbReference type="Proteomes" id="UP001365781"/>
    </source>
</evidence>